<evidence type="ECO:0000313" key="4">
    <source>
        <dbReference type="Proteomes" id="UP001174136"/>
    </source>
</evidence>
<evidence type="ECO:0000256" key="1">
    <source>
        <dbReference type="SAM" id="MobiDB-lite"/>
    </source>
</evidence>
<proteinExistence type="predicted"/>
<feature type="domain" description="Reverse transcriptase/retrotransposon-derived protein RNase H-like" evidence="2">
    <location>
        <begin position="206"/>
        <end position="243"/>
    </location>
</feature>
<reference evidence="3" key="1">
    <citation type="journal article" date="2023" name="Front. Mar. Sci.">
        <title>A new Merluccius polli reference genome to investigate the effects of global change in West African waters.</title>
        <authorList>
            <person name="Mateo J.L."/>
            <person name="Blanco-Fernandez C."/>
            <person name="Garcia-Vazquez E."/>
            <person name="Machado-Schiaffino G."/>
        </authorList>
    </citation>
    <scope>NUCLEOTIDE SEQUENCE</scope>
    <source>
        <strain evidence="3">C29</strain>
        <tissue evidence="3">Fin</tissue>
    </source>
</reference>
<dbReference type="PANTHER" id="PTHR34072:SF52">
    <property type="entry name" value="RIBONUCLEASE H"/>
    <property type="match status" value="1"/>
</dbReference>
<accession>A0AA47LZP5</accession>
<dbReference type="Gene3D" id="3.30.70.270">
    <property type="match status" value="1"/>
</dbReference>
<sequence length="279" mass="30845">MMASLMRWRGEDVPEKVGTVKLTQAVTLLPKQEYLLWGRLPSNVPKSCGSTVIVEPTTSRCVPRGIMVGRVVTPLWGDGWTPMKITNISDKPLTLRKNSKLADVSPCVAAEDLTLFQGSSQVDNGSVKVDVIMSKRALMEDDGCTPSVRRVKSFLGMVFYYQHFIPNCSSIAKPLFALTAGQKRRGKAGKYTQNPGVYRKLKSADWTPDCDSAFASLKEKLLNCAVLTHPDFSKPLVLSIDASLGQFCPRYQKGRRRHARSPLRARPSLAHKRGILPTA</sequence>
<dbReference type="PANTHER" id="PTHR34072">
    <property type="entry name" value="ENZYMATIC POLYPROTEIN-RELATED"/>
    <property type="match status" value="1"/>
</dbReference>
<dbReference type="InterPro" id="IPR041577">
    <property type="entry name" value="RT_RNaseH_2"/>
</dbReference>
<organism evidence="3 4">
    <name type="scientific">Merluccius polli</name>
    <name type="common">Benguela hake</name>
    <name type="synonym">Merluccius cadenati</name>
    <dbReference type="NCBI Taxonomy" id="89951"/>
    <lineage>
        <taxon>Eukaryota</taxon>
        <taxon>Metazoa</taxon>
        <taxon>Chordata</taxon>
        <taxon>Craniata</taxon>
        <taxon>Vertebrata</taxon>
        <taxon>Euteleostomi</taxon>
        <taxon>Actinopterygii</taxon>
        <taxon>Neopterygii</taxon>
        <taxon>Teleostei</taxon>
        <taxon>Neoteleostei</taxon>
        <taxon>Acanthomorphata</taxon>
        <taxon>Zeiogadaria</taxon>
        <taxon>Gadariae</taxon>
        <taxon>Gadiformes</taxon>
        <taxon>Gadoidei</taxon>
        <taxon>Merlucciidae</taxon>
        <taxon>Merluccius</taxon>
    </lineage>
</organism>
<dbReference type="AlphaFoldDB" id="A0AA47LZP5"/>
<dbReference type="InterPro" id="IPR043502">
    <property type="entry name" value="DNA/RNA_pol_sf"/>
</dbReference>
<keyword evidence="4" id="KW-1185">Reference proteome</keyword>
<dbReference type="SUPFAM" id="SSF56672">
    <property type="entry name" value="DNA/RNA polymerases"/>
    <property type="match status" value="1"/>
</dbReference>
<evidence type="ECO:0000259" key="2">
    <source>
        <dbReference type="Pfam" id="PF17919"/>
    </source>
</evidence>
<dbReference type="Proteomes" id="UP001174136">
    <property type="component" value="Unassembled WGS sequence"/>
</dbReference>
<name>A0AA47LZP5_MERPO</name>
<dbReference type="Pfam" id="PF17919">
    <property type="entry name" value="RT_RNaseH_2"/>
    <property type="match status" value="1"/>
</dbReference>
<dbReference type="EMBL" id="JAOPHQ010006588">
    <property type="protein sequence ID" value="KAK0130950.1"/>
    <property type="molecule type" value="Genomic_DNA"/>
</dbReference>
<feature type="region of interest" description="Disordered" evidence="1">
    <location>
        <begin position="255"/>
        <end position="279"/>
    </location>
</feature>
<comment type="caution">
    <text evidence="3">The sequence shown here is derived from an EMBL/GenBank/DDBJ whole genome shotgun (WGS) entry which is preliminary data.</text>
</comment>
<protein>
    <submittedName>
        <fullName evidence="3">Retrovirus-related Pol polyprotein from transposon 17.6</fullName>
    </submittedName>
</protein>
<evidence type="ECO:0000313" key="3">
    <source>
        <dbReference type="EMBL" id="KAK0130950.1"/>
    </source>
</evidence>
<dbReference type="InterPro" id="IPR043128">
    <property type="entry name" value="Rev_trsase/Diguanyl_cyclase"/>
</dbReference>
<gene>
    <name evidence="3" type="primary">pol_159</name>
    <name evidence="3" type="ORF">N1851_034365</name>
</gene>